<evidence type="ECO:0000313" key="2">
    <source>
        <dbReference type="Proteomes" id="UP001157006"/>
    </source>
</evidence>
<sequence length="104" mass="11488">MTANNDDGIRLGRETQHAFVRHERARIQNEHVRARRRTIPRLLDGEALTSRIHMSFGFSSQGHVSLTNVNQKEATAAHGGVPPLADPYPGGPSVTSLMIYVTPF</sequence>
<dbReference type="AlphaFoldDB" id="A0AAV0YT13"/>
<dbReference type="Proteomes" id="UP001157006">
    <property type="component" value="Chromosome 1L"/>
</dbReference>
<organism evidence="1 2">
    <name type="scientific">Vicia faba</name>
    <name type="common">Broad bean</name>
    <name type="synonym">Faba vulgaris</name>
    <dbReference type="NCBI Taxonomy" id="3906"/>
    <lineage>
        <taxon>Eukaryota</taxon>
        <taxon>Viridiplantae</taxon>
        <taxon>Streptophyta</taxon>
        <taxon>Embryophyta</taxon>
        <taxon>Tracheophyta</taxon>
        <taxon>Spermatophyta</taxon>
        <taxon>Magnoliopsida</taxon>
        <taxon>eudicotyledons</taxon>
        <taxon>Gunneridae</taxon>
        <taxon>Pentapetalae</taxon>
        <taxon>rosids</taxon>
        <taxon>fabids</taxon>
        <taxon>Fabales</taxon>
        <taxon>Fabaceae</taxon>
        <taxon>Papilionoideae</taxon>
        <taxon>50 kb inversion clade</taxon>
        <taxon>NPAAA clade</taxon>
        <taxon>Hologalegina</taxon>
        <taxon>IRL clade</taxon>
        <taxon>Fabeae</taxon>
        <taxon>Vicia</taxon>
    </lineage>
</organism>
<accession>A0AAV0YT13</accession>
<name>A0AAV0YT13_VICFA</name>
<gene>
    <name evidence="1" type="ORF">VFH_I366320</name>
</gene>
<dbReference type="EMBL" id="OX451736">
    <property type="protein sequence ID" value="CAI8588826.1"/>
    <property type="molecule type" value="Genomic_DNA"/>
</dbReference>
<protein>
    <submittedName>
        <fullName evidence="1">Uncharacterized protein</fullName>
    </submittedName>
</protein>
<evidence type="ECO:0000313" key="1">
    <source>
        <dbReference type="EMBL" id="CAI8588826.1"/>
    </source>
</evidence>
<reference evidence="1 2" key="1">
    <citation type="submission" date="2023-01" db="EMBL/GenBank/DDBJ databases">
        <authorList>
            <person name="Kreplak J."/>
        </authorList>
    </citation>
    <scope>NUCLEOTIDE SEQUENCE [LARGE SCALE GENOMIC DNA]</scope>
</reference>
<proteinExistence type="predicted"/>
<keyword evidence="2" id="KW-1185">Reference proteome</keyword>